<dbReference type="InterPro" id="IPR015003">
    <property type="entry name" value="DUF1853"/>
</dbReference>
<evidence type="ECO:0008006" key="3">
    <source>
        <dbReference type="Google" id="ProtNLM"/>
    </source>
</evidence>
<evidence type="ECO:0000313" key="2">
    <source>
        <dbReference type="Proteomes" id="UP000234845"/>
    </source>
</evidence>
<dbReference type="EMBL" id="PKLZ01000007">
    <property type="protein sequence ID" value="PLW82575.1"/>
    <property type="molecule type" value="Genomic_DNA"/>
</dbReference>
<reference evidence="2" key="1">
    <citation type="submission" date="2017-11" db="EMBL/GenBank/DDBJ databases">
        <title>The draft genome sequence of Chromatocurvus sp. F02.</title>
        <authorList>
            <person name="Du Z.-J."/>
            <person name="Chang Y.-Q."/>
        </authorList>
    </citation>
    <scope>NUCLEOTIDE SEQUENCE [LARGE SCALE GENOMIC DNA]</scope>
    <source>
        <strain evidence="2">F02</strain>
    </source>
</reference>
<gene>
    <name evidence="1" type="ORF">CWI75_08280</name>
</gene>
<protein>
    <recommendedName>
        <fullName evidence="3">DUF1853 domain-containing protein</fullName>
    </recommendedName>
</protein>
<keyword evidence="2" id="KW-1185">Reference proteome</keyword>
<dbReference type="Pfam" id="PF08907">
    <property type="entry name" value="DUF1853"/>
    <property type="match status" value="1"/>
</dbReference>
<dbReference type="AlphaFoldDB" id="A0A2N5Y2G8"/>
<proteinExistence type="predicted"/>
<sequence length="303" mass="34947">MKSDDTPWITPQVRDLAWACFSPPLLQVETLGYSAGPAELILTRERRQWLSRLDREPAALLDSLAQNPARRLGLYYEQLWHFFLTQDPDLELIAHNLPVRTRNSTVGEFDCLYYCHQRERYFHLELAVKFYLGHRTHTTTETDSQWREWLGANTVDRLERKLDRLLKHQIRLGQHPLAREILADLGIENPGREIALRGALFQPAADALPAPLGYNPMVPMQYWYTLAHWQQQADPHATYALPDRLLWLSALCSQRPLGAAAITQHLTAHFAQGGHPQLVVRLNSEGHEDERYFITHAQWPAPS</sequence>
<dbReference type="RefSeq" id="WP_101521042.1">
    <property type="nucleotide sequence ID" value="NZ_PKLZ01000007.1"/>
</dbReference>
<evidence type="ECO:0000313" key="1">
    <source>
        <dbReference type="EMBL" id="PLW82575.1"/>
    </source>
</evidence>
<name>A0A2N5Y2G8_9GAMM</name>
<dbReference type="OrthoDB" id="378654at2"/>
<dbReference type="Proteomes" id="UP000234845">
    <property type="component" value="Unassembled WGS sequence"/>
</dbReference>
<accession>A0A2N5Y2G8</accession>
<comment type="caution">
    <text evidence="1">The sequence shown here is derived from an EMBL/GenBank/DDBJ whole genome shotgun (WGS) entry which is preliminary data.</text>
</comment>
<organism evidence="1 2">
    <name type="scientific">Kineobactrum sediminis</name>
    <dbReference type="NCBI Taxonomy" id="1905677"/>
    <lineage>
        <taxon>Bacteria</taxon>
        <taxon>Pseudomonadati</taxon>
        <taxon>Pseudomonadota</taxon>
        <taxon>Gammaproteobacteria</taxon>
        <taxon>Cellvibrionales</taxon>
        <taxon>Halieaceae</taxon>
        <taxon>Kineobactrum</taxon>
    </lineage>
</organism>